<dbReference type="Proteomes" id="UP001652625">
    <property type="component" value="Chromosome 03"/>
</dbReference>
<protein>
    <submittedName>
        <fullName evidence="5">DnaJ homolog subfamily C member 16 isoform X2</fullName>
    </submittedName>
</protein>
<dbReference type="PANTHER" id="PTHR44303">
    <property type="entry name" value="DNAJ HOMOLOG SUBFAMILY C MEMBER 16"/>
    <property type="match status" value="1"/>
</dbReference>
<keyword evidence="4" id="KW-1185">Reference proteome</keyword>
<evidence type="ECO:0000313" key="4">
    <source>
        <dbReference type="Proteomes" id="UP001652625"/>
    </source>
</evidence>
<reference evidence="5" key="1">
    <citation type="submission" date="2025-08" db="UniProtKB">
        <authorList>
            <consortium name="RefSeq"/>
        </authorList>
    </citation>
    <scope>IDENTIFICATION</scope>
</reference>
<dbReference type="InterPro" id="IPR036869">
    <property type="entry name" value="J_dom_sf"/>
</dbReference>
<evidence type="ECO:0000313" key="5">
    <source>
        <dbReference type="RefSeq" id="XP_065650017.1"/>
    </source>
</evidence>
<dbReference type="SMART" id="SM00271">
    <property type="entry name" value="DnaJ"/>
    <property type="match status" value="1"/>
</dbReference>
<dbReference type="Pfam" id="PF00226">
    <property type="entry name" value="DnaJ"/>
    <property type="match status" value="1"/>
</dbReference>
<accession>A0ABM4BLR9</accession>
<evidence type="ECO:0000256" key="1">
    <source>
        <dbReference type="SAM" id="Phobius"/>
    </source>
</evidence>
<dbReference type="PANTHER" id="PTHR44303:SF2">
    <property type="entry name" value="DNAJ HOMOLOG SUBFAMILY C MEMBER 16"/>
    <property type="match status" value="1"/>
</dbReference>
<evidence type="ECO:0000259" key="3">
    <source>
        <dbReference type="PROSITE" id="PS50076"/>
    </source>
</evidence>
<feature type="transmembrane region" description="Helical" evidence="1">
    <location>
        <begin position="536"/>
        <end position="560"/>
    </location>
</feature>
<dbReference type="InterPro" id="IPR036249">
    <property type="entry name" value="Thioredoxin-like_sf"/>
</dbReference>
<dbReference type="RefSeq" id="XP_065650017.1">
    <property type="nucleotide sequence ID" value="XM_065793945.1"/>
</dbReference>
<dbReference type="PROSITE" id="PS50076">
    <property type="entry name" value="DNAJ_2"/>
    <property type="match status" value="1"/>
</dbReference>
<feature type="signal peptide" evidence="2">
    <location>
        <begin position="1"/>
        <end position="18"/>
    </location>
</feature>
<sequence>MSYYWFFVVFFFPNFCYSIQPYDVLGVDPSYSPEQIKTAYKKLAKQWHPDKNKDPNAAAMMMQINEAYEILSDPERKQQYDQYGTTDSQKQNWKNFHHEVRPGPEGFFSFMFEDLPFGTHFHSQRRSKRNMLTRYSYQNIVLPDSYHKLFLIAVFEDMSLECMQLQPLWDKLSSGLENIGIGTYELQFSDDQRLAHDLGVNWFPAFVAVIAGRAIKYKDYYKTERGIRDFLATLYPHDNIDYINSADREWYFEQAFQENKPQCLLFSHHVFPPLLYLSVAYEYRSKVKFAYIEAKNHINTRLREKYNVNKNDPTIVMLKEDPSSPVEVVRGDALRRGKLREVVSSNLHFHVPRLSSQKYFDDLCPKKYASDRQKLCVVLMFEKTSNFSEPLLAFRELQKSKELDKKNVQFLYLYEDVQVQFVKQLSVNNQTKVLLCSDNEPSLKLVMLQRSAGKNIFYSWYTGGFCMDKKSTNDLILYISGLTKGQEELKYEIEDLQLIDEHAHSIFWWFVKKVYSYVQHINDSMDHPSWQNTATILFILVIVVGILIGFVLPFISDYVSTTPEDKYPRRNLDNENTCVLGLEKLWHKTQKTFINDARPGQFCVAVVLDAFSAEEVASSPIAQAFADAIYNFTGDPSYKFTWITLQEQLIWCTEIMQIKKFGEFLPGTVLALNGYRKYAYIFRPNVQQNSAQTNSMNFMGFESSDDEADGYTSSEKIKIKQAAVCVRNDLPRWLERLLEGTLTQKIKLQSWPQMEKL</sequence>
<proteinExistence type="predicted"/>
<feature type="domain" description="J" evidence="3">
    <location>
        <begin position="20"/>
        <end position="84"/>
    </location>
</feature>
<dbReference type="GeneID" id="100199979"/>
<gene>
    <name evidence="5" type="primary">LOC100199979</name>
</gene>
<keyword evidence="1" id="KW-0472">Membrane</keyword>
<dbReference type="CDD" id="cd06257">
    <property type="entry name" value="DnaJ"/>
    <property type="match status" value="1"/>
</dbReference>
<feature type="chain" id="PRO_5046810383" evidence="2">
    <location>
        <begin position="19"/>
        <end position="757"/>
    </location>
</feature>
<dbReference type="SUPFAM" id="SSF52833">
    <property type="entry name" value="Thioredoxin-like"/>
    <property type="match status" value="1"/>
</dbReference>
<dbReference type="PRINTS" id="PR00625">
    <property type="entry name" value="JDOMAIN"/>
</dbReference>
<dbReference type="Gene3D" id="3.40.30.10">
    <property type="entry name" value="Glutaredoxin"/>
    <property type="match status" value="1"/>
</dbReference>
<keyword evidence="1" id="KW-0812">Transmembrane</keyword>
<evidence type="ECO:0000256" key="2">
    <source>
        <dbReference type="SAM" id="SignalP"/>
    </source>
</evidence>
<dbReference type="InterPro" id="IPR001623">
    <property type="entry name" value="DnaJ_domain"/>
</dbReference>
<dbReference type="Gene3D" id="1.10.287.110">
    <property type="entry name" value="DnaJ domain"/>
    <property type="match status" value="1"/>
</dbReference>
<dbReference type="SUPFAM" id="SSF46565">
    <property type="entry name" value="Chaperone J-domain"/>
    <property type="match status" value="1"/>
</dbReference>
<dbReference type="InterPro" id="IPR052448">
    <property type="entry name" value="DnaJ_C16_autophagy_reg"/>
</dbReference>
<organism evidence="4 5">
    <name type="scientific">Hydra vulgaris</name>
    <name type="common">Hydra</name>
    <name type="synonym">Hydra attenuata</name>
    <dbReference type="NCBI Taxonomy" id="6087"/>
    <lineage>
        <taxon>Eukaryota</taxon>
        <taxon>Metazoa</taxon>
        <taxon>Cnidaria</taxon>
        <taxon>Hydrozoa</taxon>
        <taxon>Hydroidolina</taxon>
        <taxon>Anthoathecata</taxon>
        <taxon>Aplanulata</taxon>
        <taxon>Hydridae</taxon>
        <taxon>Hydra</taxon>
    </lineage>
</organism>
<keyword evidence="2" id="KW-0732">Signal</keyword>
<keyword evidence="1" id="KW-1133">Transmembrane helix</keyword>
<name>A0ABM4BLR9_HYDVU</name>